<dbReference type="Proteomes" id="UP001500459">
    <property type="component" value="Unassembled WGS sequence"/>
</dbReference>
<name>A0ABP7XFP4_9FLAO</name>
<protein>
    <submittedName>
        <fullName evidence="1">Uncharacterized protein</fullName>
    </submittedName>
</protein>
<accession>A0ABP7XFP4</accession>
<comment type="caution">
    <text evidence="1">The sequence shown here is derived from an EMBL/GenBank/DDBJ whole genome shotgun (WGS) entry which is preliminary data.</text>
</comment>
<sequence length="65" mass="7752">MIVNRPQLSVFLFLGNFKLSRFMIGTKDTYPLFLCYLIIKKLYKMKISNQTLSKYKLEEKEILLS</sequence>
<reference evidence="2" key="1">
    <citation type="journal article" date="2019" name="Int. J. Syst. Evol. Microbiol.">
        <title>The Global Catalogue of Microorganisms (GCM) 10K type strain sequencing project: providing services to taxonomists for standard genome sequencing and annotation.</title>
        <authorList>
            <consortium name="The Broad Institute Genomics Platform"/>
            <consortium name="The Broad Institute Genome Sequencing Center for Infectious Disease"/>
            <person name="Wu L."/>
            <person name="Ma J."/>
        </authorList>
    </citation>
    <scope>NUCLEOTIDE SEQUENCE [LARGE SCALE GENOMIC DNA]</scope>
    <source>
        <strain evidence="2">JCM 17106</strain>
    </source>
</reference>
<keyword evidence="2" id="KW-1185">Reference proteome</keyword>
<gene>
    <name evidence="1" type="ORF">GCM10022393_14950</name>
</gene>
<proteinExistence type="predicted"/>
<evidence type="ECO:0000313" key="2">
    <source>
        <dbReference type="Proteomes" id="UP001500459"/>
    </source>
</evidence>
<organism evidence="1 2">
    <name type="scientific">Aquimarina addita</name>
    <dbReference type="NCBI Taxonomy" id="870485"/>
    <lineage>
        <taxon>Bacteria</taxon>
        <taxon>Pseudomonadati</taxon>
        <taxon>Bacteroidota</taxon>
        <taxon>Flavobacteriia</taxon>
        <taxon>Flavobacteriales</taxon>
        <taxon>Flavobacteriaceae</taxon>
        <taxon>Aquimarina</taxon>
    </lineage>
</organism>
<evidence type="ECO:0000313" key="1">
    <source>
        <dbReference type="EMBL" id="GAA4115022.1"/>
    </source>
</evidence>
<dbReference type="EMBL" id="BAABCW010000004">
    <property type="protein sequence ID" value="GAA4115022.1"/>
    <property type="molecule type" value="Genomic_DNA"/>
</dbReference>